<dbReference type="AlphaFoldDB" id="A0A974BZ88"/>
<evidence type="ECO:0000313" key="1">
    <source>
        <dbReference type="EMBL" id="OCT63462.1"/>
    </source>
</evidence>
<gene>
    <name evidence="1" type="ORF">XELAEV_18044560mg</name>
</gene>
<organism evidence="1 2">
    <name type="scientific">Xenopus laevis</name>
    <name type="common">African clawed frog</name>
    <dbReference type="NCBI Taxonomy" id="8355"/>
    <lineage>
        <taxon>Eukaryota</taxon>
        <taxon>Metazoa</taxon>
        <taxon>Chordata</taxon>
        <taxon>Craniata</taxon>
        <taxon>Vertebrata</taxon>
        <taxon>Euteleostomi</taxon>
        <taxon>Amphibia</taxon>
        <taxon>Batrachia</taxon>
        <taxon>Anura</taxon>
        <taxon>Pipoidea</taxon>
        <taxon>Pipidae</taxon>
        <taxon>Xenopodinae</taxon>
        <taxon>Xenopus</taxon>
        <taxon>Xenopus</taxon>
    </lineage>
</organism>
<accession>A0A974BZ88</accession>
<evidence type="ECO:0000313" key="2">
    <source>
        <dbReference type="Proteomes" id="UP000694892"/>
    </source>
</evidence>
<dbReference type="EMBL" id="CM004482">
    <property type="protein sequence ID" value="OCT63462.1"/>
    <property type="molecule type" value="Genomic_DNA"/>
</dbReference>
<sequence>MPVFPFPALSIHTHTYNGITSIPSVPICNSVMQNFWRSSSVPAGQDRCPCTNALPSCCASSIVQTVTGRAQMEAMGSH</sequence>
<reference evidence="2" key="1">
    <citation type="journal article" date="2016" name="Nature">
        <title>Genome evolution in the allotetraploid frog Xenopus laevis.</title>
        <authorList>
            <person name="Session A.M."/>
            <person name="Uno Y."/>
            <person name="Kwon T."/>
            <person name="Chapman J.A."/>
            <person name="Toyoda A."/>
            <person name="Takahashi S."/>
            <person name="Fukui A."/>
            <person name="Hikosaka A."/>
            <person name="Suzuki A."/>
            <person name="Kondo M."/>
            <person name="van Heeringen S.J."/>
            <person name="Quigley I."/>
            <person name="Heinz S."/>
            <person name="Ogino H."/>
            <person name="Ochi H."/>
            <person name="Hellsten U."/>
            <person name="Lyons J.B."/>
            <person name="Simakov O."/>
            <person name="Putnam N."/>
            <person name="Stites J."/>
            <person name="Kuroki Y."/>
            <person name="Tanaka T."/>
            <person name="Michiue T."/>
            <person name="Watanabe M."/>
            <person name="Bogdanovic O."/>
            <person name="Lister R."/>
            <person name="Georgiou G."/>
            <person name="Paranjpe S.S."/>
            <person name="van Kruijsbergen I."/>
            <person name="Shu S."/>
            <person name="Carlson J."/>
            <person name="Kinoshita T."/>
            <person name="Ohta Y."/>
            <person name="Mawaribuchi S."/>
            <person name="Jenkins J."/>
            <person name="Grimwood J."/>
            <person name="Schmutz J."/>
            <person name="Mitros T."/>
            <person name="Mozaffari S.V."/>
            <person name="Suzuki Y."/>
            <person name="Haramoto Y."/>
            <person name="Yamamoto T.S."/>
            <person name="Takagi C."/>
            <person name="Heald R."/>
            <person name="Miller K."/>
            <person name="Haudenschild C."/>
            <person name="Kitzman J."/>
            <person name="Nakayama T."/>
            <person name="Izutsu Y."/>
            <person name="Robert J."/>
            <person name="Fortriede J."/>
            <person name="Burns K."/>
            <person name="Lotay V."/>
            <person name="Karimi K."/>
            <person name="Yasuoka Y."/>
            <person name="Dichmann D.S."/>
            <person name="Flajnik M.F."/>
            <person name="Houston D.W."/>
            <person name="Shendure J."/>
            <person name="DuPasquier L."/>
            <person name="Vize P.D."/>
            <person name="Zorn A.M."/>
            <person name="Ito M."/>
            <person name="Marcotte E.M."/>
            <person name="Wallingford J.B."/>
            <person name="Ito Y."/>
            <person name="Asashima M."/>
            <person name="Ueno N."/>
            <person name="Matsuda Y."/>
            <person name="Veenstra G.J."/>
            <person name="Fujiyama A."/>
            <person name="Harland R.M."/>
            <person name="Taira M."/>
            <person name="Rokhsar D.S."/>
        </authorList>
    </citation>
    <scope>NUCLEOTIDE SEQUENCE [LARGE SCALE GENOMIC DNA]</scope>
    <source>
        <strain evidence="2">J</strain>
    </source>
</reference>
<proteinExistence type="predicted"/>
<name>A0A974BZ88_XENLA</name>
<dbReference type="Proteomes" id="UP000694892">
    <property type="component" value="Chromosome 9_10L"/>
</dbReference>
<protein>
    <submittedName>
        <fullName evidence="1">Uncharacterized protein</fullName>
    </submittedName>
</protein>